<proteinExistence type="predicted"/>
<keyword evidence="2" id="KW-0812">Transmembrane</keyword>
<feature type="domain" description="Restriction endonuclease type IV Mrr" evidence="3">
    <location>
        <begin position="41"/>
        <end position="126"/>
    </location>
</feature>
<dbReference type="Proteomes" id="UP000230886">
    <property type="component" value="Unassembled WGS sequence"/>
</dbReference>
<feature type="compositionally biased region" description="Basic and acidic residues" evidence="1">
    <location>
        <begin position="359"/>
        <end position="375"/>
    </location>
</feature>
<evidence type="ECO:0000313" key="5">
    <source>
        <dbReference type="Proteomes" id="UP000230886"/>
    </source>
</evidence>
<feature type="region of interest" description="Disordered" evidence="1">
    <location>
        <begin position="287"/>
        <end position="392"/>
    </location>
</feature>
<dbReference type="GO" id="GO:0009307">
    <property type="term" value="P:DNA restriction-modification system"/>
    <property type="evidence" value="ECO:0007669"/>
    <property type="project" value="InterPro"/>
</dbReference>
<comment type="caution">
    <text evidence="4">The sequence shown here is derived from an EMBL/GenBank/DDBJ whole genome shotgun (WGS) entry which is preliminary data.</text>
</comment>
<sequence length="429" mass="46571">MMSRFGEGGHRRRICRHRDVEWWQRASQQSGVTVQMIATARDAEENAASQMQQLGFVNVKVAPDGTDGGIDVECGNAIAQVKWRTETTGRPDVQRLYGARGISHDKAMLFFSASGYSKGAEVYADEVGMCLFIYNQTGAIVPASSAAKALVTARAAALAAEAVARAAASDTETAHIATGPPAALMRAVNKQWKALGFDSFRINPSDPCQASATNSADDTLRVFWCGEVADLNTVRGRYGAATSYPRKHMVMVAGTKFSAEVKTFAQSRPIALFVWRADEQLVPTNSAARTLSASPQPAKSPRPQPRKSPQPQPVTRSGVDGTNRSPRSSREVSSIPAHPASQPQPRKEIQPWVQVQPSRQERRTRQAREAKDSSRADTPPAVRVRPRPEHMSSYEESASTAWVLITIALMLGAVATGGAVWLWWFVGAT</sequence>
<dbReference type="AlphaFoldDB" id="A0A2A5J3J4"/>
<dbReference type="InterPro" id="IPR011335">
    <property type="entry name" value="Restrct_endonuc-II-like"/>
</dbReference>
<dbReference type="Gene3D" id="3.40.1350.10">
    <property type="match status" value="1"/>
</dbReference>
<keyword evidence="2" id="KW-1133">Transmembrane helix</keyword>
<dbReference type="Pfam" id="PF04471">
    <property type="entry name" value="Mrr_cat"/>
    <property type="match status" value="1"/>
</dbReference>
<evidence type="ECO:0000259" key="3">
    <source>
        <dbReference type="Pfam" id="PF04471"/>
    </source>
</evidence>
<reference evidence="4 5" key="1">
    <citation type="submission" date="2017-07" db="EMBL/GenBank/DDBJ databases">
        <title>Draft sequence of Rhodococcus enclensis 23b-28.</title>
        <authorList>
            <person name="Besaury L."/>
            <person name="Sancelme M."/>
            <person name="Amato P."/>
            <person name="Lallement A."/>
            <person name="Delort A.-M."/>
        </authorList>
    </citation>
    <scope>NUCLEOTIDE SEQUENCE [LARGE SCALE GENOMIC DNA]</scope>
    <source>
        <strain evidence="4 5">23b-28</strain>
    </source>
</reference>
<dbReference type="InterPro" id="IPR011856">
    <property type="entry name" value="tRNA_endonuc-like_dom_sf"/>
</dbReference>
<protein>
    <recommendedName>
        <fullName evidence="3">Restriction endonuclease type IV Mrr domain-containing protein</fullName>
    </recommendedName>
</protein>
<dbReference type="EMBL" id="NOVD01000036">
    <property type="protein sequence ID" value="PCK24150.1"/>
    <property type="molecule type" value="Genomic_DNA"/>
</dbReference>
<feature type="compositionally biased region" description="Pro residues" evidence="1">
    <location>
        <begin position="298"/>
        <end position="312"/>
    </location>
</feature>
<feature type="transmembrane region" description="Helical" evidence="2">
    <location>
        <begin position="401"/>
        <end position="426"/>
    </location>
</feature>
<dbReference type="InterPro" id="IPR007560">
    <property type="entry name" value="Restrct_endonuc_IV_Mrr"/>
</dbReference>
<keyword evidence="2" id="KW-0472">Membrane</keyword>
<evidence type="ECO:0000256" key="2">
    <source>
        <dbReference type="SAM" id="Phobius"/>
    </source>
</evidence>
<name>A0A2A5J3J4_RHOSG</name>
<gene>
    <name evidence="4" type="ORF">CHR55_27300</name>
</gene>
<dbReference type="GO" id="GO:0003677">
    <property type="term" value="F:DNA binding"/>
    <property type="evidence" value="ECO:0007669"/>
    <property type="project" value="InterPro"/>
</dbReference>
<dbReference type="SUPFAM" id="SSF52980">
    <property type="entry name" value="Restriction endonuclease-like"/>
    <property type="match status" value="1"/>
</dbReference>
<dbReference type="GO" id="GO:0004519">
    <property type="term" value="F:endonuclease activity"/>
    <property type="evidence" value="ECO:0007669"/>
    <property type="project" value="InterPro"/>
</dbReference>
<accession>A0A2A5J3J4</accession>
<organism evidence="4 5">
    <name type="scientific">Rhodococcus qingshengii</name>
    <dbReference type="NCBI Taxonomy" id="334542"/>
    <lineage>
        <taxon>Bacteria</taxon>
        <taxon>Bacillati</taxon>
        <taxon>Actinomycetota</taxon>
        <taxon>Actinomycetes</taxon>
        <taxon>Mycobacteriales</taxon>
        <taxon>Nocardiaceae</taxon>
        <taxon>Rhodococcus</taxon>
        <taxon>Rhodococcus erythropolis group</taxon>
    </lineage>
</organism>
<evidence type="ECO:0000256" key="1">
    <source>
        <dbReference type="SAM" id="MobiDB-lite"/>
    </source>
</evidence>
<evidence type="ECO:0000313" key="4">
    <source>
        <dbReference type="EMBL" id="PCK24150.1"/>
    </source>
</evidence>